<keyword evidence="5" id="KW-1185">Reference proteome</keyword>
<gene>
    <name evidence="4" type="ORF">ODALV1_LOCUS21130</name>
</gene>
<keyword evidence="2" id="KW-0812">Transmembrane</keyword>
<keyword evidence="2" id="KW-0472">Membrane</keyword>
<evidence type="ECO:0000256" key="1">
    <source>
        <dbReference type="SAM" id="MobiDB-lite"/>
    </source>
</evidence>
<proteinExistence type="predicted"/>
<organism evidence="4 5">
    <name type="scientific">Orchesella dallaii</name>
    <dbReference type="NCBI Taxonomy" id="48710"/>
    <lineage>
        <taxon>Eukaryota</taxon>
        <taxon>Metazoa</taxon>
        <taxon>Ecdysozoa</taxon>
        <taxon>Arthropoda</taxon>
        <taxon>Hexapoda</taxon>
        <taxon>Collembola</taxon>
        <taxon>Entomobryomorpha</taxon>
        <taxon>Entomobryoidea</taxon>
        <taxon>Orchesellidae</taxon>
        <taxon>Orchesellinae</taxon>
        <taxon>Orchesella</taxon>
    </lineage>
</organism>
<feature type="chain" id="PRO_5045430960" evidence="3">
    <location>
        <begin position="25"/>
        <end position="355"/>
    </location>
</feature>
<keyword evidence="3" id="KW-0732">Signal</keyword>
<protein>
    <submittedName>
        <fullName evidence="4">Uncharacterized protein</fullName>
    </submittedName>
</protein>
<evidence type="ECO:0000256" key="2">
    <source>
        <dbReference type="SAM" id="Phobius"/>
    </source>
</evidence>
<dbReference type="PROSITE" id="PS51257">
    <property type="entry name" value="PROKAR_LIPOPROTEIN"/>
    <property type="match status" value="1"/>
</dbReference>
<evidence type="ECO:0000256" key="3">
    <source>
        <dbReference type="SAM" id="SignalP"/>
    </source>
</evidence>
<evidence type="ECO:0000313" key="5">
    <source>
        <dbReference type="Proteomes" id="UP001642540"/>
    </source>
</evidence>
<name>A0ABP1REV0_9HEXA</name>
<dbReference type="EMBL" id="CAXLJM020000069">
    <property type="protein sequence ID" value="CAL8125799.1"/>
    <property type="molecule type" value="Genomic_DNA"/>
</dbReference>
<feature type="region of interest" description="Disordered" evidence="1">
    <location>
        <begin position="188"/>
        <end position="207"/>
    </location>
</feature>
<dbReference type="Proteomes" id="UP001642540">
    <property type="component" value="Unassembled WGS sequence"/>
</dbReference>
<reference evidence="4 5" key="1">
    <citation type="submission" date="2024-08" db="EMBL/GenBank/DDBJ databases">
        <authorList>
            <person name="Cucini C."/>
            <person name="Frati F."/>
        </authorList>
    </citation>
    <scope>NUCLEOTIDE SEQUENCE [LARGE SCALE GENOMIC DNA]</scope>
</reference>
<keyword evidence="2" id="KW-1133">Transmembrane helix</keyword>
<comment type="caution">
    <text evidence="4">The sequence shown here is derived from an EMBL/GenBank/DDBJ whole genome shotgun (WGS) entry which is preliminary data.</text>
</comment>
<evidence type="ECO:0000313" key="4">
    <source>
        <dbReference type="EMBL" id="CAL8125799.1"/>
    </source>
</evidence>
<accession>A0ABP1REV0</accession>
<sequence length="355" mass="40288">MRLPQLFLLTLVGSCLMAIPAVNGWLNAQQGDEPTKQSIILDEITSQELAHFSSRTSTNLTCFIANTVHHAQNDSVARYYGISAVIFKTELFDGDYISLEKYQTGKPYDSSKFSEHTTQFRRNTSYSPTASNLEFTWMKGELCIRLQGEWSRSKADILFTLYYDNGMAQDSNFCPKEMALCKCHSNHKPDNRDRNSEESESHEDNNHSNRYNRCISKHLFCNGISNCGQSCPFDESNKECRGYSEDSESYYKQEACVWTDFDYVLMLVMTGLLFILVPIVLFFILMYHRKFNVSGSGRLMSGVASPTLSNYDGNNNVQHNPHVRHVISTVPANLDHPPAYDDLPDDVKTVGGTQH</sequence>
<feature type="transmembrane region" description="Helical" evidence="2">
    <location>
        <begin position="263"/>
        <end position="287"/>
    </location>
</feature>
<feature type="signal peptide" evidence="3">
    <location>
        <begin position="1"/>
        <end position="24"/>
    </location>
</feature>